<keyword evidence="1" id="KW-0175">Coiled coil</keyword>
<proteinExistence type="predicted"/>
<reference evidence="2 3" key="1">
    <citation type="submission" date="2019-06" db="EMBL/GenBank/DDBJ databases">
        <title>Sorghum-associated microbial communities from plants grown in Nebraska, USA.</title>
        <authorList>
            <person name="Schachtman D."/>
        </authorList>
    </citation>
    <scope>NUCLEOTIDE SEQUENCE [LARGE SCALE GENOMIC DNA]</scope>
    <source>
        <strain evidence="2 3">1209</strain>
    </source>
</reference>
<accession>A0A561P6E1</accession>
<feature type="coiled-coil region" evidence="1">
    <location>
        <begin position="5"/>
        <end position="32"/>
    </location>
</feature>
<evidence type="ECO:0000313" key="2">
    <source>
        <dbReference type="EMBL" id="TWF33685.1"/>
    </source>
</evidence>
<sequence>MQTEVHQLQKRHEDLKRQYNALQIKYKEVYQKYIETNDQLNRFLNKNHDTLF</sequence>
<dbReference type="Proteomes" id="UP000320811">
    <property type="component" value="Unassembled WGS sequence"/>
</dbReference>
<dbReference type="AlphaFoldDB" id="A0A561P6E1"/>
<keyword evidence="3" id="KW-1185">Reference proteome</keyword>
<comment type="caution">
    <text evidence="2">The sequence shown here is derived from an EMBL/GenBank/DDBJ whole genome shotgun (WGS) entry which is preliminary data.</text>
</comment>
<evidence type="ECO:0000313" key="3">
    <source>
        <dbReference type="Proteomes" id="UP000320811"/>
    </source>
</evidence>
<dbReference type="EMBL" id="VIWO01000012">
    <property type="protein sequence ID" value="TWF33685.1"/>
    <property type="molecule type" value="Genomic_DNA"/>
</dbReference>
<evidence type="ECO:0000256" key="1">
    <source>
        <dbReference type="SAM" id="Coils"/>
    </source>
</evidence>
<name>A0A561P6E1_9BACT</name>
<protein>
    <submittedName>
        <fullName evidence="2">Uncharacterized protein</fullName>
    </submittedName>
</protein>
<organism evidence="2 3">
    <name type="scientific">Chitinophaga polysaccharea</name>
    <dbReference type="NCBI Taxonomy" id="1293035"/>
    <lineage>
        <taxon>Bacteria</taxon>
        <taxon>Pseudomonadati</taxon>
        <taxon>Bacteroidota</taxon>
        <taxon>Chitinophagia</taxon>
        <taxon>Chitinophagales</taxon>
        <taxon>Chitinophagaceae</taxon>
        <taxon>Chitinophaga</taxon>
    </lineage>
</organism>
<gene>
    <name evidence="2" type="ORF">FHW36_112126</name>
</gene>